<dbReference type="SUPFAM" id="SSF51735">
    <property type="entry name" value="NAD(P)-binding Rossmann-fold domains"/>
    <property type="match status" value="1"/>
</dbReference>
<dbReference type="NCBIfam" id="TIGR00112">
    <property type="entry name" value="proC"/>
    <property type="match status" value="1"/>
</dbReference>
<dbReference type="EMBL" id="JAHKKG010000006">
    <property type="protein sequence ID" value="MBU2666179.1"/>
    <property type="molecule type" value="Genomic_DNA"/>
</dbReference>
<feature type="domain" description="Pyrroline-5-carboxylate reductase dimerisation" evidence="7">
    <location>
        <begin position="156"/>
        <end position="260"/>
    </location>
</feature>
<evidence type="ECO:0000256" key="5">
    <source>
        <dbReference type="NCBIfam" id="TIGR00112"/>
    </source>
</evidence>
<sequence length="264" mass="27703">MTTVAIIGGGTVGGALAGAILRGGHPADQLIVTVRREEHAARLRAELACEVLLDNAEATRRADVVIVATKPQDIGPALEAAGTGRLVVSMAAGVTTAVLEKRLGPESRVVRVMTNTGLMVDQAMSVISPGRHATEADLDLAETLLTSGGRVIRLPEDQQDAVSALSGHGAAYLYFIVEVLTQAGVYAGVAQPIARELLIQTMTGATTLLRESGQHPVELREAIMSRGGATISAFREIERHNVRDALFDAVMAATRRGAELSELA</sequence>
<comment type="catalytic activity">
    <reaction evidence="4">
        <text>L-proline + NADP(+) = (S)-1-pyrroline-5-carboxylate + NADPH + 2 H(+)</text>
        <dbReference type="Rhea" id="RHEA:14109"/>
        <dbReference type="ChEBI" id="CHEBI:15378"/>
        <dbReference type="ChEBI" id="CHEBI:17388"/>
        <dbReference type="ChEBI" id="CHEBI:57783"/>
        <dbReference type="ChEBI" id="CHEBI:58349"/>
        <dbReference type="ChEBI" id="CHEBI:60039"/>
        <dbReference type="EC" id="1.5.1.2"/>
    </reaction>
</comment>
<dbReference type="InterPro" id="IPR028939">
    <property type="entry name" value="P5C_Rdtase_cat_N"/>
</dbReference>
<evidence type="ECO:0000313" key="9">
    <source>
        <dbReference type="Proteomes" id="UP001519654"/>
    </source>
</evidence>
<keyword evidence="3 4" id="KW-0560">Oxidoreductase</keyword>
<keyword evidence="9" id="KW-1185">Reference proteome</keyword>
<dbReference type="Proteomes" id="UP001519654">
    <property type="component" value="Unassembled WGS sequence"/>
</dbReference>
<dbReference type="HAMAP" id="MF_01925">
    <property type="entry name" value="P5C_reductase"/>
    <property type="match status" value="1"/>
</dbReference>
<reference evidence="8 9" key="1">
    <citation type="submission" date="2021-06" db="EMBL/GenBank/DDBJ databases">
        <title>Actinoplanes lichenicola sp. nov., and Actinoplanes ovalisporus sp. nov., isolated from lichen in Thailand.</title>
        <authorList>
            <person name="Saeng-In P."/>
            <person name="Kanchanasin P."/>
            <person name="Yuki M."/>
            <person name="Kudo T."/>
            <person name="Ohkuma M."/>
            <person name="Phongsopitanun W."/>
            <person name="Tanasupawat S."/>
        </authorList>
    </citation>
    <scope>NUCLEOTIDE SEQUENCE [LARGE SCALE GENOMIC DNA]</scope>
    <source>
        <strain evidence="8 9">NBRC 110975</strain>
    </source>
</reference>
<dbReference type="EC" id="1.5.1.2" evidence="4 5"/>
<gene>
    <name evidence="4 8" type="primary">proC</name>
    <name evidence="8" type="ORF">KOI35_22010</name>
</gene>
<dbReference type="GO" id="GO:0004735">
    <property type="term" value="F:pyrroline-5-carboxylate reductase activity"/>
    <property type="evidence" value="ECO:0007669"/>
    <property type="project" value="UniProtKB-EC"/>
</dbReference>
<dbReference type="PIRSF" id="PIRSF000193">
    <property type="entry name" value="Pyrrol-5-carb_rd"/>
    <property type="match status" value="1"/>
</dbReference>
<comment type="function">
    <text evidence="4">Catalyzes the reduction of 1-pyrroline-5-carboxylate (PCA) to L-proline.</text>
</comment>
<dbReference type="Gene3D" id="3.40.50.720">
    <property type="entry name" value="NAD(P)-binding Rossmann-like Domain"/>
    <property type="match status" value="1"/>
</dbReference>
<keyword evidence="2 4" id="KW-0521">NADP</keyword>
<evidence type="ECO:0000256" key="1">
    <source>
        <dbReference type="ARBA" id="ARBA00005525"/>
    </source>
</evidence>
<dbReference type="InterPro" id="IPR008927">
    <property type="entry name" value="6-PGluconate_DH-like_C_sf"/>
</dbReference>
<comment type="caution">
    <text evidence="8">The sequence shown here is derived from an EMBL/GenBank/DDBJ whole genome shotgun (WGS) entry which is preliminary data.</text>
</comment>
<evidence type="ECO:0000259" key="6">
    <source>
        <dbReference type="Pfam" id="PF03807"/>
    </source>
</evidence>
<comment type="pathway">
    <text evidence="4">Amino-acid biosynthesis; L-proline biosynthesis; L-proline from L-glutamate 5-semialdehyde: step 1/1.</text>
</comment>
<evidence type="ECO:0000313" key="8">
    <source>
        <dbReference type="EMBL" id="MBU2666179.1"/>
    </source>
</evidence>
<proteinExistence type="inferred from homology"/>
<evidence type="ECO:0000256" key="3">
    <source>
        <dbReference type="ARBA" id="ARBA00023002"/>
    </source>
</evidence>
<evidence type="ECO:0000256" key="2">
    <source>
        <dbReference type="ARBA" id="ARBA00022857"/>
    </source>
</evidence>
<keyword evidence="4" id="KW-0028">Amino-acid biosynthesis</keyword>
<dbReference type="Pfam" id="PF03807">
    <property type="entry name" value="F420_oxidored"/>
    <property type="match status" value="1"/>
</dbReference>
<dbReference type="RefSeq" id="WP_215789365.1">
    <property type="nucleotide sequence ID" value="NZ_JAHKKG010000006.1"/>
</dbReference>
<dbReference type="InterPro" id="IPR036291">
    <property type="entry name" value="NAD(P)-bd_dom_sf"/>
</dbReference>
<evidence type="ECO:0000256" key="4">
    <source>
        <dbReference type="HAMAP-Rule" id="MF_01925"/>
    </source>
</evidence>
<accession>A0ABS5YRW0</accession>
<keyword evidence="4" id="KW-0963">Cytoplasm</keyword>
<comment type="catalytic activity">
    <reaction evidence="4">
        <text>L-proline + NAD(+) = (S)-1-pyrroline-5-carboxylate + NADH + 2 H(+)</text>
        <dbReference type="Rhea" id="RHEA:14105"/>
        <dbReference type="ChEBI" id="CHEBI:15378"/>
        <dbReference type="ChEBI" id="CHEBI:17388"/>
        <dbReference type="ChEBI" id="CHEBI:57540"/>
        <dbReference type="ChEBI" id="CHEBI:57945"/>
        <dbReference type="ChEBI" id="CHEBI:60039"/>
        <dbReference type="EC" id="1.5.1.2"/>
    </reaction>
</comment>
<dbReference type="InterPro" id="IPR000304">
    <property type="entry name" value="Pyrroline-COOH_reductase"/>
</dbReference>
<dbReference type="SUPFAM" id="SSF48179">
    <property type="entry name" value="6-phosphogluconate dehydrogenase C-terminal domain-like"/>
    <property type="match status" value="1"/>
</dbReference>
<comment type="similarity">
    <text evidence="1 4">Belongs to the pyrroline-5-carboxylate reductase family.</text>
</comment>
<dbReference type="InterPro" id="IPR029036">
    <property type="entry name" value="P5CR_dimer"/>
</dbReference>
<dbReference type="PANTHER" id="PTHR11645:SF0">
    <property type="entry name" value="PYRROLINE-5-CARBOXYLATE REDUCTASE 3"/>
    <property type="match status" value="1"/>
</dbReference>
<organism evidence="8 9">
    <name type="scientific">Paractinoplanes bogorensis</name>
    <dbReference type="NCBI Taxonomy" id="1610840"/>
    <lineage>
        <taxon>Bacteria</taxon>
        <taxon>Bacillati</taxon>
        <taxon>Actinomycetota</taxon>
        <taxon>Actinomycetes</taxon>
        <taxon>Micromonosporales</taxon>
        <taxon>Micromonosporaceae</taxon>
        <taxon>Paractinoplanes</taxon>
    </lineage>
</organism>
<keyword evidence="4" id="KW-0641">Proline biosynthesis</keyword>
<dbReference type="Pfam" id="PF14748">
    <property type="entry name" value="P5CR_dimer"/>
    <property type="match status" value="1"/>
</dbReference>
<evidence type="ECO:0000259" key="7">
    <source>
        <dbReference type="Pfam" id="PF14748"/>
    </source>
</evidence>
<dbReference type="Gene3D" id="1.10.3730.10">
    <property type="entry name" value="ProC C-terminal domain-like"/>
    <property type="match status" value="1"/>
</dbReference>
<comment type="subcellular location">
    <subcellularLocation>
        <location evidence="4">Cytoplasm</location>
    </subcellularLocation>
</comment>
<protein>
    <recommendedName>
        <fullName evidence="4 5">Pyrroline-5-carboxylate reductase</fullName>
        <shortName evidence="4">P5C reductase</shortName>
        <shortName evidence="4">P5CR</shortName>
        <ecNumber evidence="4 5">1.5.1.2</ecNumber>
    </recommendedName>
    <alternativeName>
        <fullName evidence="4">PCA reductase</fullName>
    </alternativeName>
</protein>
<dbReference type="PANTHER" id="PTHR11645">
    <property type="entry name" value="PYRROLINE-5-CARBOXYLATE REDUCTASE"/>
    <property type="match status" value="1"/>
</dbReference>
<name>A0ABS5YRW0_9ACTN</name>
<feature type="domain" description="Pyrroline-5-carboxylate reductase catalytic N-terminal" evidence="6">
    <location>
        <begin position="3"/>
        <end position="93"/>
    </location>
</feature>